<keyword evidence="7 9" id="KW-0804">Transcription</keyword>
<dbReference type="PANTHER" id="PTHR48249:SF3">
    <property type="entry name" value="MEDIATOR OF RNA POLYMERASE II TRANSCRIPTION SUBUNIT 13"/>
    <property type="match status" value="1"/>
</dbReference>
<evidence type="ECO:0000259" key="10">
    <source>
        <dbReference type="Pfam" id="PF06333"/>
    </source>
</evidence>
<comment type="subcellular location">
    <subcellularLocation>
        <location evidence="1 9">Nucleus</location>
    </subcellularLocation>
</comment>
<name>A0A1I7YQX5_9BILA</name>
<keyword evidence="6 9" id="KW-0010">Activator</keyword>
<dbReference type="InterPro" id="IPR051139">
    <property type="entry name" value="Mediator_complx_sub13"/>
</dbReference>
<keyword evidence="8 9" id="KW-0539">Nucleus</keyword>
<dbReference type="Pfam" id="PF06333">
    <property type="entry name" value="Med13_C"/>
    <property type="match status" value="1"/>
</dbReference>
<sequence length="110" mass="12224">MSDDGQKTQGRQQRTDFFNVGDDVVINNQPLATGYYISTAPAADLPDWFWTCCPSARHRSPVHLRSSLHLTVTNSQSEEILKQSTESTHPLEATATEDVLRDTSELTVCS</sequence>
<protein>
    <recommendedName>
        <fullName evidence="3 9">Mediator of RNA polymerase II transcription subunit 13</fullName>
    </recommendedName>
</protein>
<evidence type="ECO:0000313" key="12">
    <source>
        <dbReference type="WBParaSite" id="L893_g18578.t1"/>
    </source>
</evidence>
<evidence type="ECO:0000256" key="4">
    <source>
        <dbReference type="ARBA" id="ARBA00022491"/>
    </source>
</evidence>
<evidence type="ECO:0000313" key="11">
    <source>
        <dbReference type="Proteomes" id="UP000095287"/>
    </source>
</evidence>
<dbReference type="AlphaFoldDB" id="A0A1I7YQX5"/>
<feature type="domain" description="Mediator complex subunit Med13 C-terminal" evidence="10">
    <location>
        <begin position="27"/>
        <end position="103"/>
    </location>
</feature>
<keyword evidence="4 9" id="KW-0678">Repressor</keyword>
<comment type="subunit">
    <text evidence="9">Component of the Mediator complex.</text>
</comment>
<organism evidence="11 12">
    <name type="scientific">Steinernema glaseri</name>
    <dbReference type="NCBI Taxonomy" id="37863"/>
    <lineage>
        <taxon>Eukaryota</taxon>
        <taxon>Metazoa</taxon>
        <taxon>Ecdysozoa</taxon>
        <taxon>Nematoda</taxon>
        <taxon>Chromadorea</taxon>
        <taxon>Rhabditida</taxon>
        <taxon>Tylenchina</taxon>
        <taxon>Panagrolaimomorpha</taxon>
        <taxon>Strongyloidoidea</taxon>
        <taxon>Steinernematidae</taxon>
        <taxon>Steinernema</taxon>
    </lineage>
</organism>
<evidence type="ECO:0000256" key="1">
    <source>
        <dbReference type="ARBA" id="ARBA00004123"/>
    </source>
</evidence>
<dbReference type="GO" id="GO:0003713">
    <property type="term" value="F:transcription coactivator activity"/>
    <property type="evidence" value="ECO:0007669"/>
    <property type="project" value="TreeGrafter"/>
</dbReference>
<keyword evidence="5 9" id="KW-0805">Transcription regulation</keyword>
<evidence type="ECO:0000256" key="6">
    <source>
        <dbReference type="ARBA" id="ARBA00023159"/>
    </source>
</evidence>
<dbReference type="WBParaSite" id="L893_g18578.t1">
    <property type="protein sequence ID" value="L893_g18578.t1"/>
    <property type="gene ID" value="L893_g18578"/>
</dbReference>
<evidence type="ECO:0000256" key="9">
    <source>
        <dbReference type="RuleBase" id="RU364134"/>
    </source>
</evidence>
<evidence type="ECO:0000256" key="2">
    <source>
        <dbReference type="ARBA" id="ARBA00009354"/>
    </source>
</evidence>
<evidence type="ECO:0000256" key="5">
    <source>
        <dbReference type="ARBA" id="ARBA00023015"/>
    </source>
</evidence>
<dbReference type="GO" id="GO:0016592">
    <property type="term" value="C:mediator complex"/>
    <property type="evidence" value="ECO:0007669"/>
    <property type="project" value="InterPro"/>
</dbReference>
<evidence type="ECO:0000256" key="8">
    <source>
        <dbReference type="ARBA" id="ARBA00023242"/>
    </source>
</evidence>
<reference evidence="12" key="1">
    <citation type="submission" date="2016-11" db="UniProtKB">
        <authorList>
            <consortium name="WormBaseParasite"/>
        </authorList>
    </citation>
    <scope>IDENTIFICATION</scope>
</reference>
<evidence type="ECO:0000256" key="3">
    <source>
        <dbReference type="ARBA" id="ARBA00019618"/>
    </source>
</evidence>
<comment type="similarity">
    <text evidence="2 9">Belongs to the Mediator complex subunit 13 family.</text>
</comment>
<proteinExistence type="inferred from homology"/>
<comment type="function">
    <text evidence="9">Component of the Mediator complex, a coactivator involved in regulated transcription of nearly all RNA polymerase II-dependent genes. Mediator functions as a bridge to convey information from gene-specific regulatory proteins to the basal RNA polymerase II transcription machinery. Mediator is recruited to promoters by direct interactions with regulatory proteins and serves as a scaffold for the assembly of a functional preinitiation complex with RNA polymerase II and the general transcription factors.</text>
</comment>
<evidence type="ECO:0000256" key="7">
    <source>
        <dbReference type="ARBA" id="ARBA00023163"/>
    </source>
</evidence>
<dbReference type="GO" id="GO:0045944">
    <property type="term" value="P:positive regulation of transcription by RNA polymerase II"/>
    <property type="evidence" value="ECO:0007669"/>
    <property type="project" value="TreeGrafter"/>
</dbReference>
<accession>A0A1I7YQX5</accession>
<dbReference type="InterPro" id="IPR009401">
    <property type="entry name" value="Med13_C"/>
</dbReference>
<keyword evidence="11" id="KW-1185">Reference proteome</keyword>
<dbReference type="Proteomes" id="UP000095287">
    <property type="component" value="Unplaced"/>
</dbReference>
<dbReference type="PANTHER" id="PTHR48249">
    <property type="entry name" value="MEDIATOR OF RNA POLYMERASE II TRANSCRIPTION SUBUNIT 13"/>
    <property type="match status" value="1"/>
</dbReference>